<dbReference type="Proteomes" id="UP000028012">
    <property type="component" value="Unassembled WGS sequence"/>
</dbReference>
<dbReference type="GO" id="GO:0008745">
    <property type="term" value="F:N-acetylmuramoyl-L-alanine amidase activity"/>
    <property type="evidence" value="ECO:0007669"/>
    <property type="project" value="UniProtKB-EC"/>
</dbReference>
<dbReference type="GO" id="GO:0071555">
    <property type="term" value="P:cell wall organization"/>
    <property type="evidence" value="ECO:0007669"/>
    <property type="project" value="UniProtKB-KW"/>
</dbReference>
<comment type="caution">
    <text evidence="5">The sequence shown here is derived from an EMBL/GenBank/DDBJ whole genome shotgun (WGS) entry which is preliminary data.</text>
</comment>
<keyword evidence="3" id="KW-0378">Hydrolase</keyword>
<dbReference type="CDD" id="cd06583">
    <property type="entry name" value="PGRP"/>
    <property type="match status" value="1"/>
</dbReference>
<dbReference type="InterPro" id="IPR036505">
    <property type="entry name" value="Amidase/PGRP_sf"/>
</dbReference>
<dbReference type="SUPFAM" id="SSF55846">
    <property type="entry name" value="N-acetylmuramoyl-L-alanine amidase-like"/>
    <property type="match status" value="1"/>
</dbReference>
<proteinExistence type="predicted"/>
<dbReference type="GO" id="GO:0019867">
    <property type="term" value="C:outer membrane"/>
    <property type="evidence" value="ECO:0007669"/>
    <property type="project" value="TreeGrafter"/>
</dbReference>
<evidence type="ECO:0000256" key="2">
    <source>
        <dbReference type="ARBA" id="ARBA00011901"/>
    </source>
</evidence>
<keyword evidence="4" id="KW-0961">Cell wall biogenesis/degradation</keyword>
<accession>A0A098Q146</accession>
<dbReference type="Gene3D" id="3.40.80.10">
    <property type="entry name" value="Peptidoglycan recognition protein-like"/>
    <property type="match status" value="1"/>
</dbReference>
<protein>
    <recommendedName>
        <fullName evidence="2">N-acetylmuramoyl-L-alanine amidase</fullName>
        <ecNumber evidence="2">3.5.1.28</ecNumber>
    </recommendedName>
</protein>
<dbReference type="EC" id="3.5.1.28" evidence="2"/>
<dbReference type="AlphaFoldDB" id="A0A098Q146"/>
<dbReference type="PANTHER" id="PTHR30417">
    <property type="entry name" value="N-ACETYLMURAMOYL-L-ALANINE AMIDASE AMID"/>
    <property type="match status" value="1"/>
</dbReference>
<dbReference type="eggNOG" id="COG3023">
    <property type="taxonomic scope" value="Bacteria"/>
</dbReference>
<dbReference type="STRING" id="325777.GW15_0207130"/>
<dbReference type="RefSeq" id="WP_042821943.1">
    <property type="nucleotide sequence ID" value="NZ_CP053649.1"/>
</dbReference>
<reference evidence="5 6" key="1">
    <citation type="submission" date="2014-09" db="EMBL/GenBank/DDBJ databases">
        <title>A draft genome sequence for Xanthomonas axonopodis pv. vasculorum NCPPB 900.</title>
        <authorList>
            <person name="Harrison J."/>
            <person name="Studholme D.J."/>
        </authorList>
    </citation>
    <scope>NUCLEOTIDE SEQUENCE [LARGE SCALE GENOMIC DNA]</scope>
    <source>
        <strain evidence="5 6">NCPPB 900</strain>
    </source>
</reference>
<evidence type="ECO:0000256" key="1">
    <source>
        <dbReference type="ARBA" id="ARBA00001561"/>
    </source>
</evidence>
<evidence type="ECO:0000313" key="5">
    <source>
        <dbReference type="EMBL" id="KGE52706.1"/>
    </source>
</evidence>
<sequence length="191" mass="21714">MSDAVLPSPPITYAPLSYESRLAKRALTQIDMVVIHCTELPDMAMAREYGERVLYDSGTGNSGHYYLDRNGSIQQYVALERVAHHVRGHNPHTLGIELVNRGRYPHWLDSRYQQMTEPYPEAQIAALITLLQWIQQQLPSVRRIAGHQALDTTQEAASDDPARKIRRKLDPGPLFPWPRIEAAVSWSHAPR</sequence>
<comment type="catalytic activity">
    <reaction evidence="1">
        <text>Hydrolyzes the link between N-acetylmuramoyl residues and L-amino acid residues in certain cell-wall glycopeptides.</text>
        <dbReference type="EC" id="3.5.1.28"/>
    </reaction>
</comment>
<dbReference type="GeneID" id="58002712"/>
<dbReference type="Pfam" id="PF01510">
    <property type="entry name" value="Amidase_2"/>
    <property type="match status" value="1"/>
</dbReference>
<name>A0A098Q146_9XANT</name>
<dbReference type="EMBL" id="JPHD02000057">
    <property type="protein sequence ID" value="KGE52706.1"/>
    <property type="molecule type" value="Genomic_DNA"/>
</dbReference>
<dbReference type="GO" id="GO:0009253">
    <property type="term" value="P:peptidoglycan catabolic process"/>
    <property type="evidence" value="ECO:0007669"/>
    <property type="project" value="InterPro"/>
</dbReference>
<dbReference type="HOGENOM" id="CLU_090349_0_0_6"/>
<dbReference type="GO" id="GO:0009254">
    <property type="term" value="P:peptidoglycan turnover"/>
    <property type="evidence" value="ECO:0007669"/>
    <property type="project" value="TreeGrafter"/>
</dbReference>
<dbReference type="SMART" id="SM00644">
    <property type="entry name" value="Ami_2"/>
    <property type="match status" value="1"/>
</dbReference>
<organism evidence="5 6">
    <name type="scientific">Xanthomonas axonopodis pv. vasculorum</name>
    <dbReference type="NCBI Taxonomy" id="325777"/>
    <lineage>
        <taxon>Bacteria</taxon>
        <taxon>Pseudomonadati</taxon>
        <taxon>Pseudomonadota</taxon>
        <taxon>Gammaproteobacteria</taxon>
        <taxon>Lysobacterales</taxon>
        <taxon>Lysobacteraceae</taxon>
        <taxon>Xanthomonas</taxon>
    </lineage>
</organism>
<dbReference type="InterPro" id="IPR051206">
    <property type="entry name" value="NAMLAA_amidase_2"/>
</dbReference>
<evidence type="ECO:0000256" key="4">
    <source>
        <dbReference type="ARBA" id="ARBA00023316"/>
    </source>
</evidence>
<evidence type="ECO:0000313" key="6">
    <source>
        <dbReference type="Proteomes" id="UP000028012"/>
    </source>
</evidence>
<dbReference type="PANTHER" id="PTHR30417:SF1">
    <property type="entry name" value="N-ACETYLMURAMOYL-L-ALANINE AMIDASE AMID"/>
    <property type="match status" value="1"/>
</dbReference>
<gene>
    <name evidence="5" type="ORF">GW15_0207130</name>
</gene>
<dbReference type="InterPro" id="IPR002502">
    <property type="entry name" value="Amidase_domain"/>
</dbReference>
<evidence type="ECO:0000256" key="3">
    <source>
        <dbReference type="ARBA" id="ARBA00022801"/>
    </source>
</evidence>